<dbReference type="EMBL" id="BART01007368">
    <property type="protein sequence ID" value="GAG56871.1"/>
    <property type="molecule type" value="Genomic_DNA"/>
</dbReference>
<feature type="transmembrane region" description="Helical" evidence="1">
    <location>
        <begin position="55"/>
        <end position="73"/>
    </location>
</feature>
<dbReference type="AlphaFoldDB" id="X1A9M2"/>
<dbReference type="InterPro" id="IPR046289">
    <property type="entry name" value="DUF6326"/>
</dbReference>
<name>X1A9M2_9ZZZZ</name>
<accession>X1A9M2</accession>
<evidence type="ECO:0000256" key="1">
    <source>
        <dbReference type="SAM" id="Phobius"/>
    </source>
</evidence>
<keyword evidence="1" id="KW-0472">Membrane</keyword>
<protein>
    <submittedName>
        <fullName evidence="2">Uncharacterized protein</fullName>
    </submittedName>
</protein>
<organism evidence="2">
    <name type="scientific">marine sediment metagenome</name>
    <dbReference type="NCBI Taxonomy" id="412755"/>
    <lineage>
        <taxon>unclassified sequences</taxon>
        <taxon>metagenomes</taxon>
        <taxon>ecological metagenomes</taxon>
    </lineage>
</organism>
<dbReference type="Pfam" id="PF19851">
    <property type="entry name" value="DUF6326"/>
    <property type="match status" value="1"/>
</dbReference>
<feature type="transmembrane region" description="Helical" evidence="1">
    <location>
        <begin position="27"/>
        <end position="48"/>
    </location>
</feature>
<keyword evidence="1" id="KW-1133">Transmembrane helix</keyword>
<gene>
    <name evidence="2" type="ORF">S01H4_16779</name>
</gene>
<comment type="caution">
    <text evidence="2">The sequence shown here is derived from an EMBL/GenBank/DDBJ whole genome shotgun (WGS) entry which is preliminary data.</text>
</comment>
<proteinExistence type="predicted"/>
<evidence type="ECO:0000313" key="2">
    <source>
        <dbReference type="EMBL" id="GAG56871.1"/>
    </source>
</evidence>
<keyword evidence="1" id="KW-0812">Transmembrane</keyword>
<feature type="transmembrane region" description="Helical" evidence="1">
    <location>
        <begin position="79"/>
        <end position="101"/>
    </location>
</feature>
<sequence length="112" mass="12597">MFSFFKPGTVEELVGGSLEGIVFTQELLFGAALLMALPSIMIVLSLTLKAKMNRTVNIIVGIFHMVVLVGTLMVPGDLWVYYATYMVFEAVFIILIIWHAWKWPTQDVSPKM</sequence>
<reference evidence="2" key="1">
    <citation type="journal article" date="2014" name="Front. Microbiol.">
        <title>High frequency of phylogenetically diverse reductive dehalogenase-homologous genes in deep subseafloor sedimentary metagenomes.</title>
        <authorList>
            <person name="Kawai M."/>
            <person name="Futagami T."/>
            <person name="Toyoda A."/>
            <person name="Takaki Y."/>
            <person name="Nishi S."/>
            <person name="Hori S."/>
            <person name="Arai W."/>
            <person name="Tsubouchi T."/>
            <person name="Morono Y."/>
            <person name="Uchiyama I."/>
            <person name="Ito T."/>
            <person name="Fujiyama A."/>
            <person name="Inagaki F."/>
            <person name="Takami H."/>
        </authorList>
    </citation>
    <scope>NUCLEOTIDE SEQUENCE</scope>
    <source>
        <strain evidence="2">Expedition CK06-06</strain>
    </source>
</reference>